<evidence type="ECO:0000256" key="1">
    <source>
        <dbReference type="ARBA" id="ARBA00004651"/>
    </source>
</evidence>
<name>A0AA41PWT3_9ACTN</name>
<dbReference type="Pfam" id="PF02687">
    <property type="entry name" value="FtsX"/>
    <property type="match status" value="1"/>
</dbReference>
<keyword evidence="6 7" id="KW-0472">Membrane</keyword>
<proteinExistence type="predicted"/>
<feature type="transmembrane region" description="Helical" evidence="7">
    <location>
        <begin position="261"/>
        <end position="280"/>
    </location>
</feature>
<accession>A0AA41PWT3</accession>
<sequence>MFLALLEIRAARGRFLLMGSVVMLVAALVGIVSGFTTGLGNDTVSALRGLPATHFAFSADAKSDQFNRSLVDDRTLRAWRDRLGGDAAPVGVSITRGTTDRGVDIDLAAFGIEPGSFLAPPVSSGAPVGSSGGSSVGSSGDGVVISKKIADKGVRVGDTVTIDRFGITMRVAGITGARSYGHVPAAYLPLELWQRIRFAVPGADPGAEAPRQFSAVALRTGGADVSLAEMDAALGTKTVSREGAFEAAPGYSGERITMTSIQVFLFLIAPLVVGAFFSVWTVQRTPELALLRALGASRPRLLWHSTVQAAVVVAAGAACGGLVALGVGAALGDAVPFSLPASTLAATMAAVAGVGLAGTALTLRRVTSADPLTMLGAHR</sequence>
<dbReference type="InterPro" id="IPR051125">
    <property type="entry name" value="ABC-4/HrtB_transporter"/>
</dbReference>
<comment type="caution">
    <text evidence="9">The sequence shown here is derived from an EMBL/GenBank/DDBJ whole genome shotgun (WGS) entry which is preliminary data.</text>
</comment>
<evidence type="ECO:0000256" key="3">
    <source>
        <dbReference type="ARBA" id="ARBA00022475"/>
    </source>
</evidence>
<dbReference type="Proteomes" id="UP001165378">
    <property type="component" value="Unassembled WGS sequence"/>
</dbReference>
<evidence type="ECO:0000259" key="8">
    <source>
        <dbReference type="Pfam" id="PF02687"/>
    </source>
</evidence>
<gene>
    <name evidence="9" type="ORF">LZ495_07275</name>
</gene>
<dbReference type="RefSeq" id="WP_235051500.1">
    <property type="nucleotide sequence ID" value="NZ_JAKFHA010000003.1"/>
</dbReference>
<keyword evidence="2" id="KW-0813">Transport</keyword>
<evidence type="ECO:0000256" key="6">
    <source>
        <dbReference type="ARBA" id="ARBA00023136"/>
    </source>
</evidence>
<feature type="domain" description="ABC3 transporter permease C-terminal" evidence="8">
    <location>
        <begin position="263"/>
        <end position="371"/>
    </location>
</feature>
<evidence type="ECO:0000256" key="7">
    <source>
        <dbReference type="SAM" id="Phobius"/>
    </source>
</evidence>
<dbReference type="InterPro" id="IPR003838">
    <property type="entry name" value="ABC3_permease_C"/>
</dbReference>
<protein>
    <submittedName>
        <fullName evidence="9">ABC transporter permease</fullName>
    </submittedName>
</protein>
<evidence type="ECO:0000256" key="2">
    <source>
        <dbReference type="ARBA" id="ARBA00022448"/>
    </source>
</evidence>
<dbReference type="GO" id="GO:0005886">
    <property type="term" value="C:plasma membrane"/>
    <property type="evidence" value="ECO:0007669"/>
    <property type="project" value="UniProtKB-SubCell"/>
</dbReference>
<organism evidence="9 10">
    <name type="scientific">Yinghuangia soli</name>
    <dbReference type="NCBI Taxonomy" id="2908204"/>
    <lineage>
        <taxon>Bacteria</taxon>
        <taxon>Bacillati</taxon>
        <taxon>Actinomycetota</taxon>
        <taxon>Actinomycetes</taxon>
        <taxon>Kitasatosporales</taxon>
        <taxon>Streptomycetaceae</taxon>
        <taxon>Yinghuangia</taxon>
    </lineage>
</organism>
<feature type="transmembrane region" description="Helical" evidence="7">
    <location>
        <begin position="343"/>
        <end position="363"/>
    </location>
</feature>
<dbReference type="EMBL" id="JAKFHA010000003">
    <property type="protein sequence ID" value="MCF2527017.1"/>
    <property type="molecule type" value="Genomic_DNA"/>
</dbReference>
<dbReference type="PANTHER" id="PTHR43738:SF1">
    <property type="entry name" value="HEMIN TRANSPORT SYSTEM PERMEASE PROTEIN HRTB-RELATED"/>
    <property type="match status" value="1"/>
</dbReference>
<evidence type="ECO:0000256" key="4">
    <source>
        <dbReference type="ARBA" id="ARBA00022692"/>
    </source>
</evidence>
<keyword evidence="4 7" id="KW-0812">Transmembrane</keyword>
<keyword evidence="3" id="KW-1003">Cell membrane</keyword>
<keyword evidence="5 7" id="KW-1133">Transmembrane helix</keyword>
<dbReference type="AlphaFoldDB" id="A0AA41PWT3"/>
<evidence type="ECO:0000313" key="9">
    <source>
        <dbReference type="EMBL" id="MCF2527017.1"/>
    </source>
</evidence>
<comment type="subcellular location">
    <subcellularLocation>
        <location evidence="1">Cell membrane</location>
        <topology evidence="1">Multi-pass membrane protein</topology>
    </subcellularLocation>
</comment>
<reference evidence="9" key="1">
    <citation type="submission" date="2022-01" db="EMBL/GenBank/DDBJ databases">
        <title>Genome-Based Taxonomic Classification of the Phylum Actinobacteria.</title>
        <authorList>
            <person name="Gao Y."/>
        </authorList>
    </citation>
    <scope>NUCLEOTIDE SEQUENCE</scope>
    <source>
        <strain evidence="9">KLBMP 8922</strain>
    </source>
</reference>
<dbReference type="PANTHER" id="PTHR43738">
    <property type="entry name" value="ABC TRANSPORTER, MEMBRANE PROTEIN"/>
    <property type="match status" value="1"/>
</dbReference>
<evidence type="ECO:0000256" key="5">
    <source>
        <dbReference type="ARBA" id="ARBA00022989"/>
    </source>
</evidence>
<feature type="transmembrane region" description="Helical" evidence="7">
    <location>
        <begin position="301"/>
        <end position="331"/>
    </location>
</feature>
<evidence type="ECO:0000313" key="10">
    <source>
        <dbReference type="Proteomes" id="UP001165378"/>
    </source>
</evidence>
<feature type="transmembrane region" description="Helical" evidence="7">
    <location>
        <begin position="15"/>
        <end position="35"/>
    </location>
</feature>
<keyword evidence="10" id="KW-1185">Reference proteome</keyword>